<evidence type="ECO:0008006" key="4">
    <source>
        <dbReference type="Google" id="ProtNLM"/>
    </source>
</evidence>
<name>A0AA88X8J3_9ASTE</name>
<feature type="transmembrane region" description="Helical" evidence="1">
    <location>
        <begin position="46"/>
        <end position="64"/>
    </location>
</feature>
<evidence type="ECO:0000313" key="2">
    <source>
        <dbReference type="EMBL" id="KAK3040459.1"/>
    </source>
</evidence>
<sequence>MDHMVQLLMMPALAECALYSALLFKTPLRDKAMAALDWARPGKGPLIVRTVVVAFVAVLVSYLHHFCYLRHCLVLAGTLSPSHQLLLSEKTLQATLIGNHALSTDRALKNRSIIVHSFKSRLDTDTKTTKN</sequence>
<keyword evidence="3" id="KW-1185">Reference proteome</keyword>
<accession>A0AA88X8J3</accession>
<evidence type="ECO:0000256" key="1">
    <source>
        <dbReference type="SAM" id="Phobius"/>
    </source>
</evidence>
<dbReference type="EMBL" id="JAVXUP010000054">
    <property type="protein sequence ID" value="KAK3040459.1"/>
    <property type="molecule type" value="Genomic_DNA"/>
</dbReference>
<keyword evidence="1" id="KW-1133">Transmembrane helix</keyword>
<gene>
    <name evidence="2" type="ORF">RJ639_028708</name>
</gene>
<proteinExistence type="predicted"/>
<dbReference type="Proteomes" id="UP001188597">
    <property type="component" value="Unassembled WGS sequence"/>
</dbReference>
<evidence type="ECO:0000313" key="3">
    <source>
        <dbReference type="Proteomes" id="UP001188597"/>
    </source>
</evidence>
<comment type="caution">
    <text evidence="2">The sequence shown here is derived from an EMBL/GenBank/DDBJ whole genome shotgun (WGS) entry which is preliminary data.</text>
</comment>
<protein>
    <recommendedName>
        <fullName evidence="4">Endoplasmic reticulum transmembrane protein</fullName>
    </recommendedName>
</protein>
<dbReference type="AlphaFoldDB" id="A0AA88X8J3"/>
<keyword evidence="1" id="KW-0812">Transmembrane</keyword>
<keyword evidence="1" id="KW-0472">Membrane</keyword>
<reference evidence="2" key="1">
    <citation type="submission" date="2022-12" db="EMBL/GenBank/DDBJ databases">
        <title>Draft genome assemblies for two species of Escallonia (Escalloniales).</title>
        <authorList>
            <person name="Chanderbali A."/>
            <person name="Dervinis C."/>
            <person name="Anghel I."/>
            <person name="Soltis D."/>
            <person name="Soltis P."/>
            <person name="Zapata F."/>
        </authorList>
    </citation>
    <scope>NUCLEOTIDE SEQUENCE</scope>
    <source>
        <strain evidence="2">UCBG64.0493</strain>
        <tissue evidence="2">Leaf</tissue>
    </source>
</reference>
<organism evidence="2 3">
    <name type="scientific">Escallonia herrerae</name>
    <dbReference type="NCBI Taxonomy" id="1293975"/>
    <lineage>
        <taxon>Eukaryota</taxon>
        <taxon>Viridiplantae</taxon>
        <taxon>Streptophyta</taxon>
        <taxon>Embryophyta</taxon>
        <taxon>Tracheophyta</taxon>
        <taxon>Spermatophyta</taxon>
        <taxon>Magnoliopsida</taxon>
        <taxon>eudicotyledons</taxon>
        <taxon>Gunneridae</taxon>
        <taxon>Pentapetalae</taxon>
        <taxon>asterids</taxon>
        <taxon>campanulids</taxon>
        <taxon>Escalloniales</taxon>
        <taxon>Escalloniaceae</taxon>
        <taxon>Escallonia</taxon>
    </lineage>
</organism>